<sequence length="173" mass="20114">MLYPKLMLQKIWKPLSLGMEEEITGSIRVDFVQWFRKPEALKEAQIPSWMNLTTDATKKSSYTLFVMQAPNRSFEGRNDTKIRTPRCIDRSEIKKIPSRCLWLWSDSTTVLTWITKKKTDPFPSITKCRKCGKLAILLLGAMYLGLKTQQIYSREDIKPVTWSKSDFGRDQDG</sequence>
<organism evidence="1 2">
    <name type="scientific">Araneus ventricosus</name>
    <name type="common">Orbweaver spider</name>
    <name type="synonym">Epeira ventricosa</name>
    <dbReference type="NCBI Taxonomy" id="182803"/>
    <lineage>
        <taxon>Eukaryota</taxon>
        <taxon>Metazoa</taxon>
        <taxon>Ecdysozoa</taxon>
        <taxon>Arthropoda</taxon>
        <taxon>Chelicerata</taxon>
        <taxon>Arachnida</taxon>
        <taxon>Araneae</taxon>
        <taxon>Araneomorphae</taxon>
        <taxon>Entelegynae</taxon>
        <taxon>Araneoidea</taxon>
        <taxon>Araneidae</taxon>
        <taxon>Araneus</taxon>
    </lineage>
</organism>
<accession>A0A4Y2LJZ4</accession>
<dbReference type="Proteomes" id="UP000499080">
    <property type="component" value="Unassembled WGS sequence"/>
</dbReference>
<name>A0A4Y2LJZ4_ARAVE</name>
<proteinExistence type="predicted"/>
<keyword evidence="2" id="KW-1185">Reference proteome</keyword>
<comment type="caution">
    <text evidence="1">The sequence shown here is derived from an EMBL/GenBank/DDBJ whole genome shotgun (WGS) entry which is preliminary data.</text>
</comment>
<dbReference type="AlphaFoldDB" id="A0A4Y2LJZ4"/>
<evidence type="ECO:0000313" key="1">
    <source>
        <dbReference type="EMBL" id="GBN14470.1"/>
    </source>
</evidence>
<reference evidence="1 2" key="1">
    <citation type="journal article" date="2019" name="Sci. Rep.">
        <title>Orb-weaving spider Araneus ventricosus genome elucidates the spidroin gene catalogue.</title>
        <authorList>
            <person name="Kono N."/>
            <person name="Nakamura H."/>
            <person name="Ohtoshi R."/>
            <person name="Moran D.A.P."/>
            <person name="Shinohara A."/>
            <person name="Yoshida Y."/>
            <person name="Fujiwara M."/>
            <person name="Mori M."/>
            <person name="Tomita M."/>
            <person name="Arakawa K."/>
        </authorList>
    </citation>
    <scope>NUCLEOTIDE SEQUENCE [LARGE SCALE GENOMIC DNA]</scope>
</reference>
<protein>
    <submittedName>
        <fullName evidence="1">Uncharacterized protein</fullName>
    </submittedName>
</protein>
<dbReference type="EMBL" id="BGPR01005905">
    <property type="protein sequence ID" value="GBN14470.1"/>
    <property type="molecule type" value="Genomic_DNA"/>
</dbReference>
<evidence type="ECO:0000313" key="2">
    <source>
        <dbReference type="Proteomes" id="UP000499080"/>
    </source>
</evidence>
<gene>
    <name evidence="1" type="ORF">AVEN_233941_1</name>
</gene>